<comment type="caution">
    <text evidence="1">The sequence shown here is derived from an EMBL/GenBank/DDBJ whole genome shotgun (WGS) entry which is preliminary data.</text>
</comment>
<dbReference type="Proteomes" id="UP000645612">
    <property type="component" value="Unassembled WGS sequence"/>
</dbReference>
<reference evidence="1" key="1">
    <citation type="submission" date="2020-12" db="EMBL/GenBank/DDBJ databases">
        <title>Burkholderia cepacia complex in Mexico.</title>
        <authorList>
            <person name="Estrada P."/>
        </authorList>
    </citation>
    <scope>NUCLEOTIDE SEQUENCE</scope>
    <source>
        <strain evidence="1">871</strain>
    </source>
</reference>
<proteinExistence type="predicted"/>
<sequence>MECNDKKSMLEEQQPTDAETYNRIRRIVFSVANNPEKGFNLARQYLDETYRAKLGPRSYAGLSAELQFYERHQNEFHLTVAGDMGEHADFAGMYGGKPTRFDVTTNLEYKNLRNYEPFVGKGIFYKVALLDKSNFEIVDIIDLAFEPCSCGGRLIPFVTIFEYIGWKDEGLAMTVCSKCKAINEVNGEKFEPKTNVSEYIENARNMDPTLERDRIFATYNVEHYKYFRSKYDENLMGIAFPHVGSIGAWAVEFTFLNKVIDVDLSGQLASDDWIRSAFLDY</sequence>
<evidence type="ECO:0000313" key="2">
    <source>
        <dbReference type="Proteomes" id="UP000645612"/>
    </source>
</evidence>
<dbReference type="AlphaFoldDB" id="A0A8I1AL33"/>
<accession>A0A8I1AL33</accession>
<gene>
    <name evidence="1" type="ORF">JAO13_10000</name>
</gene>
<evidence type="ECO:0000313" key="1">
    <source>
        <dbReference type="EMBL" id="MBH9696769.1"/>
    </source>
</evidence>
<dbReference type="OrthoDB" id="5293049at2"/>
<organism evidence="1 2">
    <name type="scientific">Burkholderia cepacia</name>
    <name type="common">Pseudomonas cepacia</name>
    <dbReference type="NCBI Taxonomy" id="292"/>
    <lineage>
        <taxon>Bacteria</taxon>
        <taxon>Pseudomonadati</taxon>
        <taxon>Pseudomonadota</taxon>
        <taxon>Betaproteobacteria</taxon>
        <taxon>Burkholderiales</taxon>
        <taxon>Burkholderiaceae</taxon>
        <taxon>Burkholderia</taxon>
        <taxon>Burkholderia cepacia complex</taxon>
    </lineage>
</organism>
<name>A0A8I1AL33_BURCE</name>
<dbReference type="EMBL" id="JAEDXG010000007">
    <property type="protein sequence ID" value="MBH9696769.1"/>
    <property type="molecule type" value="Genomic_DNA"/>
</dbReference>
<protein>
    <submittedName>
        <fullName evidence="1">Uncharacterized protein</fullName>
    </submittedName>
</protein>
<dbReference type="RefSeq" id="WP_155641257.1">
    <property type="nucleotide sequence ID" value="NZ_CADDZZ010000012.1"/>
</dbReference>